<comment type="caution">
    <text evidence="2">The sequence shown here is derived from an EMBL/GenBank/DDBJ whole genome shotgun (WGS) entry which is preliminary data.</text>
</comment>
<dbReference type="InterPro" id="IPR000792">
    <property type="entry name" value="Tscrpt_reg_LuxR_C"/>
</dbReference>
<protein>
    <submittedName>
        <fullName evidence="2">LuxR family transcriptional regulator</fullName>
    </submittedName>
</protein>
<dbReference type="InterPro" id="IPR016032">
    <property type="entry name" value="Sig_transdc_resp-reg_C-effctor"/>
</dbReference>
<dbReference type="OrthoDB" id="3171335at2"/>
<dbReference type="SUPFAM" id="SSF46894">
    <property type="entry name" value="C-terminal effector domain of the bipartite response regulators"/>
    <property type="match status" value="1"/>
</dbReference>
<dbReference type="SMART" id="SM00421">
    <property type="entry name" value="HTH_LUXR"/>
    <property type="match status" value="1"/>
</dbReference>
<evidence type="ECO:0000259" key="1">
    <source>
        <dbReference type="SMART" id="SM00421"/>
    </source>
</evidence>
<feature type="domain" description="HTH luxR-type" evidence="1">
    <location>
        <begin position="16"/>
        <end position="73"/>
    </location>
</feature>
<dbReference type="Gene3D" id="1.10.10.10">
    <property type="entry name" value="Winged helix-like DNA-binding domain superfamily/Winged helix DNA-binding domain"/>
    <property type="match status" value="1"/>
</dbReference>
<dbReference type="Pfam" id="PF00196">
    <property type="entry name" value="GerE"/>
    <property type="match status" value="1"/>
</dbReference>
<gene>
    <name evidence="2" type="ORF">FOY51_23640</name>
</gene>
<proteinExistence type="predicted"/>
<evidence type="ECO:0000313" key="3">
    <source>
        <dbReference type="Proteomes" id="UP000322244"/>
    </source>
</evidence>
<dbReference type="GO" id="GO:0003677">
    <property type="term" value="F:DNA binding"/>
    <property type="evidence" value="ECO:0007669"/>
    <property type="project" value="InterPro"/>
</dbReference>
<dbReference type="EMBL" id="VLNY01000017">
    <property type="protein sequence ID" value="KAA0018478.1"/>
    <property type="molecule type" value="Genomic_DNA"/>
</dbReference>
<dbReference type="RefSeq" id="WP_149432739.1">
    <property type="nucleotide sequence ID" value="NZ_VLNY01000017.1"/>
</dbReference>
<name>A0A5A7S7F2_9NOCA</name>
<dbReference type="Proteomes" id="UP000322244">
    <property type="component" value="Unassembled WGS sequence"/>
</dbReference>
<organism evidence="2 3">
    <name type="scientific">Antrihabitans cavernicola</name>
    <dbReference type="NCBI Taxonomy" id="2495913"/>
    <lineage>
        <taxon>Bacteria</taxon>
        <taxon>Bacillati</taxon>
        <taxon>Actinomycetota</taxon>
        <taxon>Actinomycetes</taxon>
        <taxon>Mycobacteriales</taxon>
        <taxon>Nocardiaceae</taxon>
        <taxon>Antrihabitans</taxon>
    </lineage>
</organism>
<reference evidence="2 3" key="1">
    <citation type="submission" date="2019-07" db="EMBL/GenBank/DDBJ databases">
        <title>Rhodococcus cavernicolus sp. nov., isolated from a cave.</title>
        <authorList>
            <person name="Lee S.D."/>
        </authorList>
    </citation>
    <scope>NUCLEOTIDE SEQUENCE [LARGE SCALE GENOMIC DNA]</scope>
    <source>
        <strain evidence="2 3">C1-24</strain>
    </source>
</reference>
<dbReference type="InterPro" id="IPR036388">
    <property type="entry name" value="WH-like_DNA-bd_sf"/>
</dbReference>
<evidence type="ECO:0000313" key="2">
    <source>
        <dbReference type="EMBL" id="KAA0018478.1"/>
    </source>
</evidence>
<dbReference type="AlphaFoldDB" id="A0A5A7S7F2"/>
<keyword evidence="3" id="KW-1185">Reference proteome</keyword>
<sequence length="89" mass="9896">MTAVLTLLTSPEPPRRPALSTREIEVMLAWFRSDSKVDAARSLFISIGTINTHLSRIRAKYLAVDRPATTKAALFARALQDGITRLGDW</sequence>
<accession>A0A5A7S7F2</accession>
<dbReference type="GO" id="GO:0006355">
    <property type="term" value="P:regulation of DNA-templated transcription"/>
    <property type="evidence" value="ECO:0007669"/>
    <property type="project" value="InterPro"/>
</dbReference>